<dbReference type="Pfam" id="PF07486">
    <property type="entry name" value="Hydrolase_2"/>
    <property type="match status" value="1"/>
</dbReference>
<gene>
    <name evidence="3" type="ORF">HMPREF0083_00198</name>
</gene>
<reference evidence="3 4" key="1">
    <citation type="submission" date="2013-08" db="EMBL/GenBank/DDBJ databases">
        <authorList>
            <person name="Weinstock G."/>
            <person name="Sodergren E."/>
            <person name="Wylie T."/>
            <person name="Fulton L."/>
            <person name="Fulton R."/>
            <person name="Fronick C."/>
            <person name="O'Laughlin M."/>
            <person name="Godfrey J."/>
            <person name="Miner T."/>
            <person name="Herter B."/>
            <person name="Appelbaum E."/>
            <person name="Cordes M."/>
            <person name="Lek S."/>
            <person name="Wollam A."/>
            <person name="Pepin K.H."/>
            <person name="Palsikar V.B."/>
            <person name="Mitreva M."/>
            <person name="Wilson R.K."/>
        </authorList>
    </citation>
    <scope>NUCLEOTIDE SEQUENCE [LARGE SCALE GENOMIC DNA]</scope>
    <source>
        <strain evidence="3 4">ATCC 12856</strain>
    </source>
</reference>
<evidence type="ECO:0000313" key="3">
    <source>
        <dbReference type="EMBL" id="ERI11678.1"/>
    </source>
</evidence>
<proteinExistence type="predicted"/>
<accession>U1XAV9</accession>
<dbReference type="eggNOG" id="COG3773">
    <property type="taxonomic scope" value="Bacteria"/>
</dbReference>
<dbReference type="Gene3D" id="3.30.457.10">
    <property type="entry name" value="Copper amine oxidase-like, N-terminal domain"/>
    <property type="match status" value="1"/>
</dbReference>
<dbReference type="InterPro" id="IPR042047">
    <property type="entry name" value="SleB_dom1"/>
</dbReference>
<dbReference type="PATRIC" id="fig|649747.3.peg.174"/>
<dbReference type="InterPro" id="IPR011105">
    <property type="entry name" value="Cell_wall_hydrolase_SleB"/>
</dbReference>
<organism evidence="3 4">
    <name type="scientific">Aneurinibacillus aneurinilyticus ATCC 12856</name>
    <dbReference type="NCBI Taxonomy" id="649747"/>
    <lineage>
        <taxon>Bacteria</taxon>
        <taxon>Bacillati</taxon>
        <taxon>Bacillota</taxon>
        <taxon>Bacilli</taxon>
        <taxon>Bacillales</taxon>
        <taxon>Paenibacillaceae</taxon>
        <taxon>Aneurinibacillus group</taxon>
        <taxon>Aneurinibacillus</taxon>
    </lineage>
</organism>
<dbReference type="Gene3D" id="6.20.240.60">
    <property type="match status" value="1"/>
</dbReference>
<dbReference type="AlphaFoldDB" id="U1XAV9"/>
<evidence type="ECO:0000313" key="4">
    <source>
        <dbReference type="Proteomes" id="UP000016511"/>
    </source>
</evidence>
<dbReference type="GO" id="GO:0016787">
    <property type="term" value="F:hydrolase activity"/>
    <property type="evidence" value="ECO:0007669"/>
    <property type="project" value="InterPro"/>
</dbReference>
<evidence type="ECO:0000259" key="2">
    <source>
        <dbReference type="Pfam" id="PF07833"/>
    </source>
</evidence>
<comment type="caution">
    <text evidence="3">The sequence shown here is derived from an EMBL/GenBank/DDBJ whole genome shotgun (WGS) entry which is preliminary data.</text>
</comment>
<dbReference type="SUPFAM" id="SSF55383">
    <property type="entry name" value="Copper amine oxidase, domain N"/>
    <property type="match status" value="1"/>
</dbReference>
<keyword evidence="4" id="KW-1185">Reference proteome</keyword>
<dbReference type="EMBL" id="AWSJ01000018">
    <property type="protein sequence ID" value="ERI11678.1"/>
    <property type="molecule type" value="Genomic_DNA"/>
</dbReference>
<dbReference type="InterPro" id="IPR012854">
    <property type="entry name" value="Cu_amine_oxidase-like_N"/>
</dbReference>
<feature type="domain" description="Copper amine oxidase-like N-terminal" evidence="2">
    <location>
        <begin position="48"/>
        <end position="147"/>
    </location>
</feature>
<dbReference type="InterPro" id="IPR036582">
    <property type="entry name" value="Mao_N_sf"/>
</dbReference>
<dbReference type="Proteomes" id="UP000016511">
    <property type="component" value="Unassembled WGS sequence"/>
</dbReference>
<evidence type="ECO:0000259" key="1">
    <source>
        <dbReference type="Pfam" id="PF07486"/>
    </source>
</evidence>
<protein>
    <submittedName>
        <fullName evidence="3">Spore cortex-lytic enzyme domain protein</fullName>
    </submittedName>
</protein>
<sequence length="303" mass="33763">MTLKLAYNSEWKRREKMKKTAMTIVLTTFLLGAAGAQPSEAASIPVPVNGKAVYTNSFIQNDYMMVPAEFFMNAGVQVGWNENYHSVTLKKGDMIIGLPSGKNYADIYTNQSGTWKREYLKTTTTDRKEGTYIPLRYAAEKLGFTLSGNSPATVSLSTQQAASKLSAQSKDTENSGYKQEELYWLYQLTEAEAGGEPYEGKIAVAASVLNRVHSPEWPNTLKAVIFQVDTFNGKSYHQYSPVLDKRIYNVQPSKETIAAVQEALHGKDPSQSALVFYNPDKTDNQWVRSRPVTVKIGSHVFSK</sequence>
<name>U1XAV9_ANEAE</name>
<feature type="domain" description="Cell wall hydrolase SleB" evidence="1">
    <location>
        <begin position="195"/>
        <end position="301"/>
    </location>
</feature>
<dbReference type="STRING" id="649747.HMPREF0083_00198"/>
<dbReference type="Gene3D" id="1.10.10.2520">
    <property type="entry name" value="Cell wall hydrolase SleB, domain 1"/>
    <property type="match status" value="1"/>
</dbReference>
<dbReference type="Pfam" id="PF07833">
    <property type="entry name" value="Cu_amine_oxidN1"/>
    <property type="match status" value="1"/>
</dbReference>
<dbReference type="HOGENOM" id="CLU_073309_0_0_9"/>